<feature type="region of interest" description="Disordered" evidence="1">
    <location>
        <begin position="363"/>
        <end position="389"/>
    </location>
</feature>
<proteinExistence type="predicted"/>
<evidence type="ECO:0000256" key="1">
    <source>
        <dbReference type="SAM" id="MobiDB-lite"/>
    </source>
</evidence>
<dbReference type="EMBL" id="HBFQ01049528">
    <property type="protein sequence ID" value="CAD8860976.1"/>
    <property type="molecule type" value="Transcribed_RNA"/>
</dbReference>
<dbReference type="AlphaFoldDB" id="A0A7S1APH0"/>
<feature type="compositionally biased region" description="Polar residues" evidence="1">
    <location>
        <begin position="323"/>
        <end position="345"/>
    </location>
</feature>
<organism evidence="2">
    <name type="scientific">Noctiluca scintillans</name>
    <name type="common">Sea sparkle</name>
    <name type="synonym">Red tide dinoflagellate</name>
    <dbReference type="NCBI Taxonomy" id="2966"/>
    <lineage>
        <taxon>Eukaryota</taxon>
        <taxon>Sar</taxon>
        <taxon>Alveolata</taxon>
        <taxon>Dinophyceae</taxon>
        <taxon>Noctilucales</taxon>
        <taxon>Noctilucaceae</taxon>
        <taxon>Noctiluca</taxon>
    </lineage>
</organism>
<feature type="region of interest" description="Disordered" evidence="1">
    <location>
        <begin position="42"/>
        <end position="228"/>
    </location>
</feature>
<name>A0A7S1APH0_NOCSC</name>
<sequence>MQVQQVKERLDAELQIERPMERKGLPAPATLDLLDPVALFDERVSPTRLTPRSDSDDVTKIRFPTVGKSGPQRTTDRVEKRVPRDRLRGDSDDFGGSGSKPDARHERRSHRHESQGGTRPDGEEHPKAGSRRGSGADNFNPFGLEWSSTGVKDAYRAETSESKTTTSPVEGNRRARLETGESSLGGASSEVWLEDAPKGRPLDQAPASRQLPRAERARGKTSGSTGFDDSVLAALAALPEESLVRVLQQVKRQRPAEFAKARNSRDEDALSSQASRSPPSPWLVPRSPAAVCAQVVSGSSGTPSMDLPFPPQTTPAVTKDGQLPTSPSLDGASRTTRSPGSTTASVEEPLVVDPIMMALGESLAPTASNNPRDVVRTTKASPSPDPFLASKIWPDVPRSIGEAANSVVAPTVKLWKNVDPWAPSQGDSRTASKSEAQVSPWTAESLSWLA</sequence>
<gene>
    <name evidence="2" type="ORF">NSCI0253_LOCUS35331</name>
</gene>
<protein>
    <submittedName>
        <fullName evidence="2">Uncharacterized protein</fullName>
    </submittedName>
</protein>
<feature type="compositionally biased region" description="Basic and acidic residues" evidence="1">
    <location>
        <begin position="42"/>
        <end position="60"/>
    </location>
</feature>
<accession>A0A7S1APH0</accession>
<feature type="compositionally biased region" description="Basic and acidic residues" evidence="1">
    <location>
        <begin position="74"/>
        <end position="91"/>
    </location>
</feature>
<feature type="compositionally biased region" description="Basic and acidic residues" evidence="1">
    <location>
        <begin position="254"/>
        <end position="268"/>
    </location>
</feature>
<feature type="region of interest" description="Disordered" evidence="1">
    <location>
        <begin position="251"/>
        <end position="349"/>
    </location>
</feature>
<evidence type="ECO:0000313" key="2">
    <source>
        <dbReference type="EMBL" id="CAD8860976.1"/>
    </source>
</evidence>
<feature type="compositionally biased region" description="Polar residues" evidence="1">
    <location>
        <begin position="425"/>
        <end position="450"/>
    </location>
</feature>
<reference evidence="2" key="1">
    <citation type="submission" date="2021-01" db="EMBL/GenBank/DDBJ databases">
        <authorList>
            <person name="Corre E."/>
            <person name="Pelletier E."/>
            <person name="Niang G."/>
            <person name="Scheremetjew M."/>
            <person name="Finn R."/>
            <person name="Kale V."/>
            <person name="Holt S."/>
            <person name="Cochrane G."/>
            <person name="Meng A."/>
            <person name="Brown T."/>
            <person name="Cohen L."/>
        </authorList>
    </citation>
    <scope>NUCLEOTIDE SEQUENCE</scope>
</reference>
<feature type="region of interest" description="Disordered" evidence="1">
    <location>
        <begin position="419"/>
        <end position="450"/>
    </location>
</feature>